<evidence type="ECO:0000256" key="1">
    <source>
        <dbReference type="SAM" id="MobiDB-lite"/>
    </source>
</evidence>
<keyword evidence="2" id="KW-1133">Transmembrane helix</keyword>
<name>A0A9P7CA36_9FUNG</name>
<accession>A0A9P7CA36</accession>
<keyword evidence="2" id="KW-0472">Membrane</keyword>
<keyword evidence="2" id="KW-0812">Transmembrane</keyword>
<feature type="compositionally biased region" description="Low complexity" evidence="1">
    <location>
        <begin position="154"/>
        <end position="163"/>
    </location>
</feature>
<keyword evidence="4" id="KW-1185">Reference proteome</keyword>
<feature type="transmembrane region" description="Helical" evidence="2">
    <location>
        <begin position="21"/>
        <end position="40"/>
    </location>
</feature>
<dbReference type="EMBL" id="JAANIU010006116">
    <property type="protein sequence ID" value="KAG1543612.1"/>
    <property type="molecule type" value="Genomic_DNA"/>
</dbReference>
<reference evidence="3 4" key="1">
    <citation type="journal article" date="2020" name="Microb. Genom.">
        <title>Genetic diversity of clinical and environmental Mucorales isolates obtained from an investigation of mucormycosis cases among solid organ transplant recipients.</title>
        <authorList>
            <person name="Nguyen M.H."/>
            <person name="Kaul D."/>
            <person name="Muto C."/>
            <person name="Cheng S.J."/>
            <person name="Richter R.A."/>
            <person name="Bruno V.M."/>
            <person name="Liu G."/>
            <person name="Beyhan S."/>
            <person name="Sundermann A.J."/>
            <person name="Mounaud S."/>
            <person name="Pasculle A.W."/>
            <person name="Nierman W.C."/>
            <person name="Driscoll E."/>
            <person name="Cumbie R."/>
            <person name="Clancy C.J."/>
            <person name="Dupont C.L."/>
        </authorList>
    </citation>
    <scope>NUCLEOTIDE SEQUENCE [LARGE SCALE GENOMIC DNA]</scope>
    <source>
        <strain evidence="3 4">GL24</strain>
    </source>
</reference>
<sequence length="253" mass="25390">MMMPATLSIIRLTFTDERERAVAIGIWASVASALLVGLGVPDQRAGGGGRLRGHAAAGAGRPARYLAPMGSGVVGAGAGCAVRVGAGDQVADRHAAVVRARCRRAAAGGHQRCGVRAAPAAAAVPAAGLRDLPQSRVPGRHAVGGVHPVRDGRPAAGHHPALPAGGGLHPVAGGPAGLGGGAGQPAQRVAGRQHPAPGRPASADLRWPGRRRGGCRRGCVRLPARPGLGGGRHGHHRLWHGLGHLGGVHRHPQ</sequence>
<feature type="region of interest" description="Disordered" evidence="1">
    <location>
        <begin position="151"/>
        <end position="209"/>
    </location>
</feature>
<dbReference type="AlphaFoldDB" id="A0A9P7CA36"/>
<feature type="compositionally biased region" description="Gly residues" evidence="1">
    <location>
        <begin position="164"/>
        <end position="183"/>
    </location>
</feature>
<evidence type="ECO:0000313" key="4">
    <source>
        <dbReference type="Proteomes" id="UP000740926"/>
    </source>
</evidence>
<evidence type="ECO:0000313" key="3">
    <source>
        <dbReference type="EMBL" id="KAG1543612.1"/>
    </source>
</evidence>
<dbReference type="Proteomes" id="UP000740926">
    <property type="component" value="Unassembled WGS sequence"/>
</dbReference>
<comment type="caution">
    <text evidence="3">The sequence shown here is derived from an EMBL/GenBank/DDBJ whole genome shotgun (WGS) entry which is preliminary data.</text>
</comment>
<proteinExistence type="predicted"/>
<gene>
    <name evidence="3" type="ORF">G6F50_013965</name>
</gene>
<organism evidence="3 4">
    <name type="scientific">Rhizopus delemar</name>
    <dbReference type="NCBI Taxonomy" id="936053"/>
    <lineage>
        <taxon>Eukaryota</taxon>
        <taxon>Fungi</taxon>
        <taxon>Fungi incertae sedis</taxon>
        <taxon>Mucoromycota</taxon>
        <taxon>Mucoromycotina</taxon>
        <taxon>Mucoromycetes</taxon>
        <taxon>Mucorales</taxon>
        <taxon>Mucorineae</taxon>
        <taxon>Rhizopodaceae</taxon>
        <taxon>Rhizopus</taxon>
    </lineage>
</organism>
<evidence type="ECO:0000256" key="2">
    <source>
        <dbReference type="SAM" id="Phobius"/>
    </source>
</evidence>
<protein>
    <submittedName>
        <fullName evidence="3">Uncharacterized protein</fullName>
    </submittedName>
</protein>